<feature type="transmembrane region" description="Helical" evidence="1">
    <location>
        <begin position="78"/>
        <end position="97"/>
    </location>
</feature>
<keyword evidence="1" id="KW-0472">Membrane</keyword>
<evidence type="ECO:0000313" key="2">
    <source>
        <dbReference type="EMBL" id="AWX92102.1"/>
    </source>
</evidence>
<keyword evidence="1" id="KW-1133">Transmembrane helix</keyword>
<proteinExistence type="predicted"/>
<keyword evidence="2" id="KW-0496">Mitochondrion</keyword>
<evidence type="ECO:0000256" key="1">
    <source>
        <dbReference type="SAM" id="Phobius"/>
    </source>
</evidence>
<name>A0A3G1RJB1_9HEMI</name>
<sequence>MKMMIMSMNMLSAMLPTLNHPISMGAMLLIQSTMTAMLTMMLTKNSWFPMILFITFSGGIMIMFIYMASIASNEKFKFSPKMMIMMMTIFLLTMLMYKDKVMLMENKWMEMSLSFKKNEESKSIIKFLMTNKKVMSMMLMMIILMMLISITSIINSFEGPLKMT</sequence>
<dbReference type="AlphaFoldDB" id="A0A3G1RJB1"/>
<organism evidence="2">
    <name type="scientific">Ugyops sp. APL-2018</name>
    <dbReference type="NCBI Taxonomy" id="2250388"/>
    <lineage>
        <taxon>Eukaryota</taxon>
        <taxon>Metazoa</taxon>
        <taxon>Ecdysozoa</taxon>
        <taxon>Arthropoda</taxon>
        <taxon>Hexapoda</taxon>
        <taxon>Insecta</taxon>
        <taxon>Pterygota</taxon>
        <taxon>Neoptera</taxon>
        <taxon>Paraneoptera</taxon>
        <taxon>Hemiptera</taxon>
        <taxon>Auchenorrhyncha</taxon>
        <taxon>Fulgoroidea</taxon>
        <taxon>Delphacidae</taxon>
        <taxon>Asiracinae</taxon>
        <taxon>Ugyops</taxon>
    </lineage>
</organism>
<reference evidence="2" key="1">
    <citation type="journal article" date="2018" name="J. Insect Sci.">
        <title>The Complete Mitochondrial Genome of Ugyops sp. (Hemiptera: Delphacidae).</title>
        <authorList>
            <person name="Yu F."/>
            <person name="Liang A.P."/>
        </authorList>
    </citation>
    <scope>NUCLEOTIDE SEQUENCE</scope>
</reference>
<protein>
    <submittedName>
        <fullName evidence="2">NADH dehydrogenase subunit 6</fullName>
    </submittedName>
</protein>
<accession>A0A3G1RJB1</accession>
<keyword evidence="1" id="KW-0812">Transmembrane</keyword>
<dbReference type="EMBL" id="MH352481">
    <property type="protein sequence ID" value="AWX92102.1"/>
    <property type="molecule type" value="Genomic_DNA"/>
</dbReference>
<feature type="transmembrane region" description="Helical" evidence="1">
    <location>
        <begin position="46"/>
        <end position="66"/>
    </location>
</feature>
<feature type="transmembrane region" description="Helical" evidence="1">
    <location>
        <begin position="137"/>
        <end position="157"/>
    </location>
</feature>
<gene>
    <name evidence="2" type="primary">nad6</name>
</gene>
<geneLocation type="mitochondrion" evidence="2"/>